<dbReference type="AlphaFoldDB" id="A0A1C3XC21"/>
<proteinExistence type="predicted"/>
<accession>A0A1C3XC21</accession>
<feature type="transmembrane region" description="Helical" evidence="1">
    <location>
        <begin position="9"/>
        <end position="26"/>
    </location>
</feature>
<keyword evidence="1" id="KW-1133">Transmembrane helix</keyword>
<evidence type="ECO:0000313" key="3">
    <source>
        <dbReference type="Proteomes" id="UP000199101"/>
    </source>
</evidence>
<keyword evidence="1" id="KW-0812">Transmembrane</keyword>
<name>A0A1C3XC21_9HYPH</name>
<dbReference type="EMBL" id="FMAG01000014">
    <property type="protein sequence ID" value="SCB49850.1"/>
    <property type="molecule type" value="Genomic_DNA"/>
</dbReference>
<gene>
    <name evidence="2" type="ORF">GA0061103_0700</name>
</gene>
<protein>
    <submittedName>
        <fullName evidence="2">Uncharacterized protein</fullName>
    </submittedName>
</protein>
<evidence type="ECO:0000256" key="1">
    <source>
        <dbReference type="SAM" id="Phobius"/>
    </source>
</evidence>
<reference evidence="3" key="1">
    <citation type="submission" date="2016-08" db="EMBL/GenBank/DDBJ databases">
        <authorList>
            <person name="Varghese N."/>
            <person name="Submissions Spin"/>
        </authorList>
    </citation>
    <scope>NUCLEOTIDE SEQUENCE [LARGE SCALE GENOMIC DNA]</scope>
    <source>
        <strain evidence="3">HAMBI 2975</strain>
    </source>
</reference>
<dbReference type="Proteomes" id="UP000199101">
    <property type="component" value="Unassembled WGS sequence"/>
</dbReference>
<evidence type="ECO:0000313" key="2">
    <source>
        <dbReference type="EMBL" id="SCB49850.1"/>
    </source>
</evidence>
<keyword evidence="3" id="KW-1185">Reference proteome</keyword>
<organism evidence="2 3">
    <name type="scientific">Rhizobium multihospitium</name>
    <dbReference type="NCBI Taxonomy" id="410764"/>
    <lineage>
        <taxon>Bacteria</taxon>
        <taxon>Pseudomonadati</taxon>
        <taxon>Pseudomonadota</taxon>
        <taxon>Alphaproteobacteria</taxon>
        <taxon>Hyphomicrobiales</taxon>
        <taxon>Rhizobiaceae</taxon>
        <taxon>Rhizobium/Agrobacterium group</taxon>
        <taxon>Rhizobium</taxon>
    </lineage>
</organism>
<keyword evidence="1" id="KW-0472">Membrane</keyword>
<sequence>MESRFGKRIMVTAMVIGLALSILYGLSGTHKRSEPAAPAASDVAK</sequence>